<dbReference type="InterPro" id="IPR000683">
    <property type="entry name" value="Gfo/Idh/MocA-like_OxRdtase_N"/>
</dbReference>
<dbReference type="Gene3D" id="3.30.360.10">
    <property type="entry name" value="Dihydrodipicolinate Reductase, domain 2"/>
    <property type="match status" value="1"/>
</dbReference>
<evidence type="ECO:0000313" key="5">
    <source>
        <dbReference type="EMBL" id="PCK27629.1"/>
    </source>
</evidence>
<organism evidence="5 6">
    <name type="scientific">Rhodococcus qingshengii</name>
    <dbReference type="NCBI Taxonomy" id="334542"/>
    <lineage>
        <taxon>Bacteria</taxon>
        <taxon>Bacillati</taxon>
        <taxon>Actinomycetota</taxon>
        <taxon>Actinomycetes</taxon>
        <taxon>Mycobacteriales</taxon>
        <taxon>Nocardiaceae</taxon>
        <taxon>Rhodococcus</taxon>
        <taxon>Rhodococcus erythropolis group</taxon>
    </lineage>
</organism>
<dbReference type="GO" id="GO:0016491">
    <property type="term" value="F:oxidoreductase activity"/>
    <property type="evidence" value="ECO:0007669"/>
    <property type="project" value="UniProtKB-KW"/>
</dbReference>
<dbReference type="InterPro" id="IPR055170">
    <property type="entry name" value="GFO_IDH_MocA-like_dom"/>
</dbReference>
<dbReference type="Gene3D" id="3.40.50.720">
    <property type="entry name" value="NAD(P)-binding Rossmann-like Domain"/>
    <property type="match status" value="1"/>
</dbReference>
<evidence type="ECO:0000313" key="6">
    <source>
        <dbReference type="Proteomes" id="UP000230886"/>
    </source>
</evidence>
<dbReference type="Pfam" id="PF01408">
    <property type="entry name" value="GFO_IDH_MocA"/>
    <property type="match status" value="1"/>
</dbReference>
<evidence type="ECO:0000259" key="3">
    <source>
        <dbReference type="Pfam" id="PF01408"/>
    </source>
</evidence>
<feature type="domain" description="Gfo/Idh/MocA-like oxidoreductase N-terminal" evidence="3">
    <location>
        <begin position="6"/>
        <end position="126"/>
    </location>
</feature>
<evidence type="ECO:0000256" key="1">
    <source>
        <dbReference type="ARBA" id="ARBA00010928"/>
    </source>
</evidence>
<dbReference type="EMBL" id="NOVD01000004">
    <property type="protein sequence ID" value="PCK27629.1"/>
    <property type="molecule type" value="Genomic_DNA"/>
</dbReference>
<dbReference type="PANTHER" id="PTHR42840:SF3">
    <property type="entry name" value="BINDING ROSSMANN FOLD OXIDOREDUCTASE, PUTATIVE (AFU_ORTHOLOGUE AFUA_2G10240)-RELATED"/>
    <property type="match status" value="1"/>
</dbReference>
<dbReference type="Proteomes" id="UP000230886">
    <property type="component" value="Unassembled WGS sequence"/>
</dbReference>
<feature type="domain" description="GFO/IDH/MocA-like oxidoreductase" evidence="4">
    <location>
        <begin position="134"/>
        <end position="256"/>
    </location>
</feature>
<gene>
    <name evidence="5" type="ORF">CHR55_08910</name>
</gene>
<dbReference type="AlphaFoldDB" id="A0A2A5JEH6"/>
<dbReference type="PANTHER" id="PTHR42840">
    <property type="entry name" value="NAD(P)-BINDING ROSSMANN-FOLD SUPERFAMILY PROTEIN-RELATED"/>
    <property type="match status" value="1"/>
</dbReference>
<dbReference type="Pfam" id="PF22725">
    <property type="entry name" value="GFO_IDH_MocA_C3"/>
    <property type="match status" value="1"/>
</dbReference>
<dbReference type="RefSeq" id="WP_047890273.1">
    <property type="nucleotide sequence ID" value="NZ_NOVD01000004.1"/>
</dbReference>
<sequence length="341" mass="35879">MSASVAVGLIGAGWIGRFHGESVALRISGTRLVAVADPAPGAAASLIERVSPDARAYTDALELIADPTVEAVLISTPASTHTDLVVAAAEAGKHVFCEKPMALTLEDADRAIGACDANNVALQVGFNRRFAADFTAAHDVITAGGIGTPQLLRSLTRDPGITADVASRVKPWTIFNETLIHDFDALLWLNPGARVVEVFAQADALIHPQYKEQGYLDTSMVQLRFDNGALASAEANFQATYGYDVRGEVFGSGGMVSAGEVTRTAMRHYSSPGVLADTPRVNIELFHDAYVAQLVHFADCIRSGSAPSVDGLDARNALEIALAAKESVETGLPVSLLAVPQ</sequence>
<dbReference type="SUPFAM" id="SSF55347">
    <property type="entry name" value="Glyceraldehyde-3-phosphate dehydrogenase-like, C-terminal domain"/>
    <property type="match status" value="1"/>
</dbReference>
<name>A0A2A5JEH6_RHOSG</name>
<dbReference type="InterPro" id="IPR036291">
    <property type="entry name" value="NAD(P)-bd_dom_sf"/>
</dbReference>
<proteinExistence type="inferred from homology"/>
<comment type="similarity">
    <text evidence="1">Belongs to the Gfo/Idh/MocA family.</text>
</comment>
<comment type="caution">
    <text evidence="5">The sequence shown here is derived from an EMBL/GenBank/DDBJ whole genome shotgun (WGS) entry which is preliminary data.</text>
</comment>
<keyword evidence="2" id="KW-0560">Oxidoreductase</keyword>
<dbReference type="SUPFAM" id="SSF51735">
    <property type="entry name" value="NAD(P)-binding Rossmann-fold domains"/>
    <property type="match status" value="1"/>
</dbReference>
<evidence type="ECO:0000256" key="2">
    <source>
        <dbReference type="ARBA" id="ARBA00023002"/>
    </source>
</evidence>
<accession>A0A2A5JEH6</accession>
<dbReference type="GO" id="GO:0000166">
    <property type="term" value="F:nucleotide binding"/>
    <property type="evidence" value="ECO:0007669"/>
    <property type="project" value="InterPro"/>
</dbReference>
<evidence type="ECO:0000259" key="4">
    <source>
        <dbReference type="Pfam" id="PF22725"/>
    </source>
</evidence>
<protein>
    <submittedName>
        <fullName evidence="5">Dehydrogenase</fullName>
    </submittedName>
</protein>
<reference evidence="5 6" key="1">
    <citation type="submission" date="2017-07" db="EMBL/GenBank/DDBJ databases">
        <title>Draft sequence of Rhodococcus enclensis 23b-28.</title>
        <authorList>
            <person name="Besaury L."/>
            <person name="Sancelme M."/>
            <person name="Amato P."/>
            <person name="Lallement A."/>
            <person name="Delort A.-M."/>
        </authorList>
    </citation>
    <scope>NUCLEOTIDE SEQUENCE [LARGE SCALE GENOMIC DNA]</scope>
    <source>
        <strain evidence="5 6">23b-28</strain>
    </source>
</reference>